<reference evidence="3" key="2">
    <citation type="submission" date="2025-08" db="UniProtKB">
        <authorList>
            <consortium name="Ensembl"/>
        </authorList>
    </citation>
    <scope>IDENTIFICATION</scope>
</reference>
<dbReference type="Pfam" id="PF08628">
    <property type="entry name" value="Nexin_C"/>
    <property type="match status" value="1"/>
</dbReference>
<accession>A0A3P8V3K5</accession>
<proteinExistence type="predicted"/>
<dbReference type="STRING" id="244447.ENSCSEP00000009162"/>
<name>A0A3P8V3K5_CYNSE</name>
<evidence type="ECO:0000256" key="1">
    <source>
        <dbReference type="SAM" id="Phobius"/>
    </source>
</evidence>
<evidence type="ECO:0000313" key="4">
    <source>
        <dbReference type="Proteomes" id="UP000265120"/>
    </source>
</evidence>
<dbReference type="AlphaFoldDB" id="A0A3P8V3K5"/>
<keyword evidence="1" id="KW-0812">Transmembrane</keyword>
<reference evidence="3" key="3">
    <citation type="submission" date="2025-09" db="UniProtKB">
        <authorList>
            <consortium name="Ensembl"/>
        </authorList>
    </citation>
    <scope>IDENTIFICATION</scope>
</reference>
<dbReference type="Pfam" id="PF00787">
    <property type="entry name" value="PX"/>
    <property type="match status" value="1"/>
</dbReference>
<feature type="domain" description="PX" evidence="2">
    <location>
        <begin position="93"/>
        <end position="213"/>
    </location>
</feature>
<dbReference type="InterPro" id="IPR037436">
    <property type="entry name" value="SNX14_PX"/>
</dbReference>
<dbReference type="GO" id="GO:0005770">
    <property type="term" value="C:late endosome"/>
    <property type="evidence" value="ECO:0007669"/>
    <property type="project" value="TreeGrafter"/>
</dbReference>
<evidence type="ECO:0000313" key="3">
    <source>
        <dbReference type="Ensembl" id="ENSCSEP00000009162.1"/>
    </source>
</evidence>
<dbReference type="InterPro" id="IPR013937">
    <property type="entry name" value="Sorting_nexin_C"/>
</dbReference>
<dbReference type="GO" id="GO:0021680">
    <property type="term" value="P:cerebellar Purkinje cell layer development"/>
    <property type="evidence" value="ECO:0007669"/>
    <property type="project" value="Ensembl"/>
</dbReference>
<dbReference type="PROSITE" id="PS50195">
    <property type="entry name" value="PX"/>
    <property type="match status" value="1"/>
</dbReference>
<dbReference type="PANTHER" id="PTHR22775">
    <property type="entry name" value="SORTING NEXIN"/>
    <property type="match status" value="1"/>
</dbReference>
<dbReference type="InParanoid" id="A0A3P8V3K5"/>
<dbReference type="GeneTree" id="ENSGT00950000182856"/>
<protein>
    <submittedName>
        <fullName evidence="3">Sorting nexin 14</fullName>
    </submittedName>
</protein>
<dbReference type="Ensembl" id="ENSCSET00000009270.1">
    <property type="protein sequence ID" value="ENSCSEP00000009162.1"/>
    <property type="gene ID" value="ENSCSEG00000005873.1"/>
</dbReference>
<dbReference type="PANTHER" id="PTHR22775:SF44">
    <property type="entry name" value="SORTING NEXIN-14"/>
    <property type="match status" value="1"/>
</dbReference>
<reference evidence="3 4" key="1">
    <citation type="journal article" date="2014" name="Nat. Genet.">
        <title>Whole-genome sequence of a flatfish provides insights into ZW sex chromosome evolution and adaptation to a benthic lifestyle.</title>
        <authorList>
            <person name="Chen S."/>
            <person name="Zhang G."/>
            <person name="Shao C."/>
            <person name="Huang Q."/>
            <person name="Liu G."/>
            <person name="Zhang P."/>
            <person name="Song W."/>
            <person name="An N."/>
            <person name="Chalopin D."/>
            <person name="Volff J.N."/>
            <person name="Hong Y."/>
            <person name="Li Q."/>
            <person name="Sha Z."/>
            <person name="Zhou H."/>
            <person name="Xie M."/>
            <person name="Yu Q."/>
            <person name="Liu Y."/>
            <person name="Xiang H."/>
            <person name="Wang N."/>
            <person name="Wu K."/>
            <person name="Yang C."/>
            <person name="Zhou Q."/>
            <person name="Liao X."/>
            <person name="Yang L."/>
            <person name="Hu Q."/>
            <person name="Zhang J."/>
            <person name="Meng L."/>
            <person name="Jin L."/>
            <person name="Tian Y."/>
            <person name="Lian J."/>
            <person name="Yang J."/>
            <person name="Miao G."/>
            <person name="Liu S."/>
            <person name="Liang Z."/>
            <person name="Yan F."/>
            <person name="Li Y."/>
            <person name="Sun B."/>
            <person name="Zhang H."/>
            <person name="Zhang J."/>
            <person name="Zhu Y."/>
            <person name="Du M."/>
            <person name="Zhao Y."/>
            <person name="Schartl M."/>
            <person name="Tang Q."/>
            <person name="Wang J."/>
        </authorList>
    </citation>
    <scope>NUCLEOTIDE SEQUENCE</scope>
</reference>
<keyword evidence="4" id="KW-1185">Reference proteome</keyword>
<dbReference type="Proteomes" id="UP000265120">
    <property type="component" value="Chromosome 7"/>
</dbReference>
<dbReference type="GO" id="GO:0035091">
    <property type="term" value="F:phosphatidylinositol binding"/>
    <property type="evidence" value="ECO:0007669"/>
    <property type="project" value="InterPro"/>
</dbReference>
<dbReference type="InterPro" id="IPR001683">
    <property type="entry name" value="PX_dom"/>
</dbReference>
<dbReference type="OMA" id="CENSEKR"/>
<keyword evidence="1" id="KW-1133">Transmembrane helix</keyword>
<dbReference type="SUPFAM" id="SSF64268">
    <property type="entry name" value="PX domain"/>
    <property type="match status" value="1"/>
</dbReference>
<dbReference type="CDD" id="cd06877">
    <property type="entry name" value="PX_SNX14"/>
    <property type="match status" value="1"/>
</dbReference>
<feature type="transmembrane region" description="Helical" evidence="1">
    <location>
        <begin position="12"/>
        <end position="32"/>
    </location>
</feature>
<dbReference type="GO" id="GO:0097352">
    <property type="term" value="P:autophagosome maturation"/>
    <property type="evidence" value="ECO:0007669"/>
    <property type="project" value="Ensembl"/>
</dbReference>
<evidence type="ECO:0000259" key="2">
    <source>
        <dbReference type="PROSITE" id="PS50195"/>
    </source>
</evidence>
<dbReference type="Gene3D" id="3.30.1520.10">
    <property type="entry name" value="Phox-like domain"/>
    <property type="match status" value="1"/>
</dbReference>
<dbReference type="InterPro" id="IPR036871">
    <property type="entry name" value="PX_dom_sf"/>
</dbReference>
<organism evidence="3 4">
    <name type="scientific">Cynoglossus semilaevis</name>
    <name type="common">Tongue sole</name>
    <dbReference type="NCBI Taxonomy" id="244447"/>
    <lineage>
        <taxon>Eukaryota</taxon>
        <taxon>Metazoa</taxon>
        <taxon>Chordata</taxon>
        <taxon>Craniata</taxon>
        <taxon>Vertebrata</taxon>
        <taxon>Euteleostomi</taxon>
        <taxon>Actinopterygii</taxon>
        <taxon>Neopterygii</taxon>
        <taxon>Teleostei</taxon>
        <taxon>Neoteleostei</taxon>
        <taxon>Acanthomorphata</taxon>
        <taxon>Carangaria</taxon>
        <taxon>Pleuronectiformes</taxon>
        <taxon>Pleuronectoidei</taxon>
        <taxon>Cynoglossidae</taxon>
        <taxon>Cynoglossinae</taxon>
        <taxon>Cynoglossus</taxon>
    </lineage>
</organism>
<keyword evidence="1" id="KW-0472">Membrane</keyword>
<dbReference type="SMART" id="SM00312">
    <property type="entry name" value="PX"/>
    <property type="match status" value="1"/>
</dbReference>
<sequence>MADVHWNKEQEFCIFTSLVFSRFFCSCCLFISRIGSKIKGVFRSTTMEGAILPPSTMADMEDDVVEEATVVVEDDSPAEPVSAAGSLRNLSAWSIIIPYVDICEDEVKREKTPVFCIDVERNDRKEVGHDPEHWSVYRRYLEFYVLESKLTEFHGTFADAQLPSKRIIGPKNYEFLVSKRKEFEEYLQNLLQHPELSNSQLLADFLSPHSVESQFLDKMLPDVNLGKIFKSVPGKLMKERGQNLEPFIQSFFNSCESPKPKPSRPELIILSPTAENNKKLYNTLFKNNKNQEEKNQEELPPVQGMYDYLMYVGRVVFHMSDCLHHVLAAGRILFKNTLEVYTDQCLQTKLEQILQEHRLVSLITLLRDAIFCENSEKRSAEEKEARAKKTFEEMMKYLPDFVEKFVGEEAKYNGIRLLFDGLQQPLLNKQMTYVLLDITVQELFPEISTVKNKSQH</sequence>